<evidence type="ECO:0000259" key="5">
    <source>
        <dbReference type="Pfam" id="PF13613"/>
    </source>
</evidence>
<sequence>MVFDYIEKYPHRTKQILGISYEQLQSLLNCARKRHQDIKAKQSSQKIRINAPGGGRPTKLSMNEQVCLCLFYLRQMPTFQVLGMMFGVSKTEANDTFHEWIPILRDILPSTLLEQVSNNESDLLFVQEVLTNFRLLVDSLEQPIYRPSDQQEQQEYFSGKKRQHTLKSQVIGLPEAKDIVEVEVGARGPTADIKMFRKSQEKFDKSQPFSGDKAYQGGENITTPHKRKPKQELTQQQKDENKALSSNRIFIEHLIRLLKIFRIASQRFRLKTDIYEQIILTVCGLVRLRIGSLVLPN</sequence>
<evidence type="ECO:0000256" key="1">
    <source>
        <dbReference type="ARBA" id="ARBA00001968"/>
    </source>
</evidence>
<dbReference type="RefSeq" id="WP_102205370.1">
    <property type="nucleotide sequence ID" value="NZ_CAWNVR010000440.1"/>
</dbReference>
<reference evidence="6 7" key="1">
    <citation type="submission" date="2017-08" db="EMBL/GenBank/DDBJ databases">
        <title>Genomes of Fischerella (Mastigocladus) sp. strains.</title>
        <authorList>
            <person name="Miller S.R."/>
        </authorList>
    </citation>
    <scope>NUCLEOTIDE SEQUENCE [LARGE SCALE GENOMIC DNA]</scope>
    <source>
        <strain evidence="6 7">CCMEE 5323</strain>
    </source>
</reference>
<dbReference type="Pfam" id="PF13359">
    <property type="entry name" value="DDE_Tnp_4"/>
    <property type="match status" value="1"/>
</dbReference>
<keyword evidence="2" id="KW-0479">Metal-binding</keyword>
<comment type="cofactor">
    <cofactor evidence="1">
        <name>a divalent metal cation</name>
        <dbReference type="ChEBI" id="CHEBI:60240"/>
    </cofactor>
</comment>
<gene>
    <name evidence="6" type="ORF">CEN44_15125</name>
</gene>
<evidence type="ECO:0000313" key="6">
    <source>
        <dbReference type="EMBL" id="PLZ88524.1"/>
    </source>
</evidence>
<dbReference type="AlphaFoldDB" id="A0A2N6K1I8"/>
<dbReference type="EMBL" id="NRQW01000336">
    <property type="protein sequence ID" value="PLZ88524.1"/>
    <property type="molecule type" value="Genomic_DNA"/>
</dbReference>
<evidence type="ECO:0000313" key="7">
    <source>
        <dbReference type="Proteomes" id="UP000235036"/>
    </source>
</evidence>
<dbReference type="PANTHER" id="PTHR23080">
    <property type="entry name" value="THAP DOMAIN PROTEIN"/>
    <property type="match status" value="1"/>
</dbReference>
<name>A0A2N6K1I8_FISMU</name>
<feature type="region of interest" description="Disordered" evidence="3">
    <location>
        <begin position="201"/>
        <end position="240"/>
    </location>
</feature>
<accession>A0A2N6K1I8</accession>
<dbReference type="Proteomes" id="UP000235036">
    <property type="component" value="Unassembled WGS sequence"/>
</dbReference>
<keyword evidence="7" id="KW-1185">Reference proteome</keyword>
<comment type="caution">
    <text evidence="6">The sequence shown here is derived from an EMBL/GenBank/DDBJ whole genome shotgun (WGS) entry which is preliminary data.</text>
</comment>
<dbReference type="PANTHER" id="PTHR23080:SF144">
    <property type="entry name" value="SPINDLE AND KINETOCHORE ASSOCIATED COMPLEX SUBUNIT 3"/>
    <property type="match status" value="1"/>
</dbReference>
<dbReference type="InterPro" id="IPR027805">
    <property type="entry name" value="Transposase_HTH_dom"/>
</dbReference>
<dbReference type="Pfam" id="PF13613">
    <property type="entry name" value="HTH_Tnp_4"/>
    <property type="match status" value="1"/>
</dbReference>
<dbReference type="InterPro" id="IPR027806">
    <property type="entry name" value="HARBI1_dom"/>
</dbReference>
<evidence type="ECO:0000259" key="4">
    <source>
        <dbReference type="Pfam" id="PF13359"/>
    </source>
</evidence>
<organism evidence="6 7">
    <name type="scientific">Fischerella muscicola CCMEE 5323</name>
    <dbReference type="NCBI Taxonomy" id="2019572"/>
    <lineage>
        <taxon>Bacteria</taxon>
        <taxon>Bacillati</taxon>
        <taxon>Cyanobacteriota</taxon>
        <taxon>Cyanophyceae</taxon>
        <taxon>Nostocales</taxon>
        <taxon>Hapalosiphonaceae</taxon>
        <taxon>Fischerella</taxon>
    </lineage>
</organism>
<protein>
    <submittedName>
        <fullName evidence="6">IS5/IS1182 family transposase</fullName>
    </submittedName>
</protein>
<dbReference type="GO" id="GO:0046872">
    <property type="term" value="F:metal ion binding"/>
    <property type="evidence" value="ECO:0007669"/>
    <property type="project" value="UniProtKB-KW"/>
</dbReference>
<evidence type="ECO:0000256" key="3">
    <source>
        <dbReference type="SAM" id="MobiDB-lite"/>
    </source>
</evidence>
<evidence type="ECO:0000256" key="2">
    <source>
        <dbReference type="ARBA" id="ARBA00022723"/>
    </source>
</evidence>
<proteinExistence type="predicted"/>
<feature type="domain" description="DDE Tnp4" evidence="4">
    <location>
        <begin position="137"/>
        <end position="286"/>
    </location>
</feature>
<feature type="domain" description="Transposase Helix-turn-helix" evidence="5">
    <location>
        <begin position="58"/>
        <end position="109"/>
    </location>
</feature>